<comment type="caution">
    <text evidence="1">The sequence shown here is derived from an EMBL/GenBank/DDBJ whole genome shotgun (WGS) entry which is preliminary data.</text>
</comment>
<dbReference type="InterPro" id="IPR023378">
    <property type="entry name" value="YheA/YmcA-like_dom_sf"/>
</dbReference>
<dbReference type="InterPro" id="IPR010368">
    <property type="entry name" value="Com_YlbF"/>
</dbReference>
<reference evidence="1" key="1">
    <citation type="submission" date="2019-09" db="EMBL/GenBank/DDBJ databases">
        <title>In-depth cultivation of the pig gut microbiome towards novel bacterial diversity and tailored functional studies.</title>
        <authorList>
            <person name="Wylensek D."/>
            <person name="Hitch T.C.A."/>
            <person name="Clavel T."/>
        </authorList>
    </citation>
    <scope>NUCLEOTIDE SEQUENCE</scope>
    <source>
        <strain evidence="1">RF-744-FAT-WT-3</strain>
    </source>
</reference>
<gene>
    <name evidence="1" type="ORF">FYJ66_05740</name>
</gene>
<dbReference type="Pfam" id="PF06133">
    <property type="entry name" value="Com_YlbF"/>
    <property type="match status" value="1"/>
</dbReference>
<evidence type="ECO:0000313" key="1">
    <source>
        <dbReference type="EMBL" id="MST69094.1"/>
    </source>
</evidence>
<proteinExistence type="predicted"/>
<protein>
    <submittedName>
        <fullName evidence="1">YlbF family regulator</fullName>
    </submittedName>
</protein>
<accession>A0A6A8MB57</accession>
<dbReference type="RefSeq" id="WP_154572562.1">
    <property type="nucleotide sequence ID" value="NZ_DBEZJY010000017.1"/>
</dbReference>
<name>A0A6A8MB57_9FIRM</name>
<organism evidence="1">
    <name type="scientific">Baileyella intestinalis</name>
    <dbReference type="NCBI Taxonomy" id="2606709"/>
    <lineage>
        <taxon>Bacteria</taxon>
        <taxon>Bacillati</taxon>
        <taxon>Bacillota</taxon>
        <taxon>Clostridia</taxon>
        <taxon>Peptostreptococcales</taxon>
        <taxon>Anaerovoracaceae</taxon>
        <taxon>Baileyella</taxon>
    </lineage>
</organism>
<dbReference type="AlphaFoldDB" id="A0A6A8MB57"/>
<dbReference type="Gene3D" id="1.20.1500.10">
    <property type="entry name" value="YheA/YmcA-like"/>
    <property type="match status" value="1"/>
</dbReference>
<dbReference type="SUPFAM" id="SSF158622">
    <property type="entry name" value="YheA/YmcA-like"/>
    <property type="match status" value="1"/>
</dbReference>
<dbReference type="EMBL" id="VUNB01000004">
    <property type="protein sequence ID" value="MST69094.1"/>
    <property type="molecule type" value="Genomic_DNA"/>
</dbReference>
<sequence>MNVYEEAHNLATAIKESGEYKEFDQARKSIDQDPQLKEMVKQMESIQMEMQLSQARGEQINPQLMSQLQSISAMLMTKPEAAGYIQSMTRFSVMMKDVYDILMDAIGVNMPGM</sequence>